<evidence type="ECO:0000313" key="1">
    <source>
        <dbReference type="EMBL" id="VYT28941.1"/>
    </source>
</evidence>
<dbReference type="AlphaFoldDB" id="A0A6N2VK79"/>
<name>A0A6N2VK79_BLAHA</name>
<dbReference type="RefSeq" id="WP_004222007.1">
    <property type="nucleotide sequence ID" value="NZ_CACRSY010000016.1"/>
</dbReference>
<organism evidence="1">
    <name type="scientific">Blautia hansenii</name>
    <name type="common">Ruminococcus hansenii</name>
    <dbReference type="NCBI Taxonomy" id="1322"/>
    <lineage>
        <taxon>Bacteria</taxon>
        <taxon>Bacillati</taxon>
        <taxon>Bacillota</taxon>
        <taxon>Clostridia</taxon>
        <taxon>Lachnospirales</taxon>
        <taxon>Lachnospiraceae</taxon>
        <taxon>Blautia</taxon>
    </lineage>
</organism>
<accession>A0A6N2VK79</accession>
<protein>
    <recommendedName>
        <fullName evidence="2">DUF4177 domain-containing protein</fullName>
    </recommendedName>
</protein>
<gene>
    <name evidence="1" type="ORF">BHLFYP23_01057</name>
</gene>
<proteinExistence type="predicted"/>
<reference evidence="1" key="1">
    <citation type="submission" date="2019-11" db="EMBL/GenBank/DDBJ databases">
        <authorList>
            <person name="Feng L."/>
        </authorList>
    </citation>
    <scope>NUCLEOTIDE SEQUENCE</scope>
    <source>
        <strain evidence="1">BhanseniiLFYP23</strain>
    </source>
</reference>
<dbReference type="EMBL" id="CACRSY010000016">
    <property type="protein sequence ID" value="VYT28941.1"/>
    <property type="molecule type" value="Genomic_DNA"/>
</dbReference>
<sequence length="68" mass="7936">MKKVDFVKIKAEFWGFGFGKGTSYGFNKAEDIIRERIENGWEFCGYIPIEMRGTGEIQSISLIFQYEE</sequence>
<evidence type="ECO:0008006" key="2">
    <source>
        <dbReference type="Google" id="ProtNLM"/>
    </source>
</evidence>